<accession>A0ABW8IDV5</accession>
<feature type="transmembrane region" description="Helical" evidence="1">
    <location>
        <begin position="85"/>
        <end position="107"/>
    </location>
</feature>
<protein>
    <submittedName>
        <fullName evidence="2">Uncharacterized protein</fullName>
    </submittedName>
</protein>
<dbReference type="Gene3D" id="3.90.190.10">
    <property type="entry name" value="Protein tyrosine phosphatase superfamily"/>
    <property type="match status" value="2"/>
</dbReference>
<proteinExistence type="predicted"/>
<comment type="caution">
    <text evidence="2">The sequence shown here is derived from an EMBL/GenBank/DDBJ whole genome shotgun (WGS) entry which is preliminary data.</text>
</comment>
<reference evidence="2 3" key="1">
    <citation type="submission" date="2023-07" db="EMBL/GenBank/DDBJ databases">
        <title>Bacillus lucianemedeirus sp. nov, a new species isolated from an immunobiological production facility.</title>
        <authorList>
            <person name="Costa L.V."/>
            <person name="Miranda R.V.S.L."/>
            <person name="Brandao M.L.L."/>
            <person name="Reis C.M.F."/>
            <person name="Frazao A.M."/>
            <person name="Cruz F.V."/>
            <person name="Baio P.V.P."/>
            <person name="Veras J.F.C."/>
            <person name="Ramos J.N."/>
            <person name="Vieira V."/>
        </authorList>
    </citation>
    <scope>NUCLEOTIDE SEQUENCE [LARGE SCALE GENOMIC DNA]</scope>
    <source>
        <strain evidence="2 3">B190/17</strain>
    </source>
</reference>
<name>A0ABW8IDV5_9BACI</name>
<dbReference type="SUPFAM" id="SSF52799">
    <property type="entry name" value="(Phosphotyrosine protein) phosphatases II"/>
    <property type="match status" value="1"/>
</dbReference>
<feature type="transmembrane region" description="Helical" evidence="1">
    <location>
        <begin position="13"/>
        <end position="39"/>
    </location>
</feature>
<keyword evidence="3" id="KW-1185">Reference proteome</keyword>
<dbReference type="RefSeq" id="WP_404318584.1">
    <property type="nucleotide sequence ID" value="NZ_JAUIYO010000016.1"/>
</dbReference>
<keyword evidence="1" id="KW-0812">Transmembrane</keyword>
<gene>
    <name evidence="2" type="ORF">QYG89_14585</name>
</gene>
<dbReference type="InterPro" id="IPR029021">
    <property type="entry name" value="Prot-tyrosine_phosphatase-like"/>
</dbReference>
<dbReference type="EMBL" id="JAUIYO010000016">
    <property type="protein sequence ID" value="MFK2826879.1"/>
    <property type="molecule type" value="Genomic_DNA"/>
</dbReference>
<organism evidence="2 3">
    <name type="scientific">Bacillus lumedeiriae</name>
    <dbReference type="NCBI Taxonomy" id="3058829"/>
    <lineage>
        <taxon>Bacteria</taxon>
        <taxon>Bacillati</taxon>
        <taxon>Bacillota</taxon>
        <taxon>Bacilli</taxon>
        <taxon>Bacillales</taxon>
        <taxon>Bacillaceae</taxon>
        <taxon>Bacillus</taxon>
    </lineage>
</organism>
<keyword evidence="1" id="KW-0472">Membrane</keyword>
<evidence type="ECO:0000313" key="3">
    <source>
        <dbReference type="Proteomes" id="UP001619911"/>
    </source>
</evidence>
<evidence type="ECO:0000256" key="1">
    <source>
        <dbReference type="SAM" id="Phobius"/>
    </source>
</evidence>
<keyword evidence="1" id="KW-1133">Transmembrane helix</keyword>
<evidence type="ECO:0000313" key="2">
    <source>
        <dbReference type="EMBL" id="MFK2826879.1"/>
    </source>
</evidence>
<sequence length="567" mass="65285">MGEKTAKRPFIKFVMWFALLSTFGVGGGIFFLLLAVVPIEQAYTDRGWSQFKIDSVMKYYVLGWVLFGFFFSFLYYRFLLKKNRWMTSGIVMTASVALCISGMYYFLNTGTGFIQHSQGKIEKGDRFTFGPYPEKEDLEQLKDAGYDGVITLLSPTLPIEKPLLDKEKKSADEAGIVLYSLPMLPWVGDNSETIEAIKKMIQQDDKKYYVHCYLGRHRVDVVKQVINQALDSTYKLNFLQPTTFERGNLYYFHDENILVGPYPTDEEWFTRIKRGEVKEVVSLLESKHTKLISKEEKVALEMGMTVQRLPLSGEPTREEIKKAADYITSLDHKVFVHNFNNPREIEELEAYISWKKMIHGDSHMILESGNYQKVGAKMIIGFQPTANDKRKLSKIGIEQYIHVNDVSVLSLYKIVQQIKEKEQLTYVIVNNIETMETLEKIATGFLFGSRDRGKGFESIVLREGSLIRHERNLVIGPILSGDEYESFALKNGVAQLIFLYAASITSEEKLEEIKQMAHQYDIPLKVIPMHKGYEEELVPAINRENGLNYIMAEKEVIQLVHEFIKQF</sequence>
<dbReference type="Proteomes" id="UP001619911">
    <property type="component" value="Unassembled WGS sequence"/>
</dbReference>
<feature type="transmembrane region" description="Helical" evidence="1">
    <location>
        <begin position="59"/>
        <end position="78"/>
    </location>
</feature>